<proteinExistence type="predicted"/>
<dbReference type="NCBIfam" id="TIGR02466">
    <property type="entry name" value="TIGR02466 family protein"/>
    <property type="match status" value="1"/>
</dbReference>
<dbReference type="InterPro" id="IPR012668">
    <property type="entry name" value="CHP02466"/>
</dbReference>
<protein>
    <recommendedName>
        <fullName evidence="2">JmjC domain-containing protein</fullName>
    </recommendedName>
</protein>
<dbReference type="SUPFAM" id="SSF51197">
    <property type="entry name" value="Clavaminate synthase-like"/>
    <property type="match status" value="1"/>
</dbReference>
<evidence type="ECO:0000313" key="1">
    <source>
        <dbReference type="EMBL" id="SVB41515.1"/>
    </source>
</evidence>
<accession>A0A382DTC8</accession>
<dbReference type="EMBL" id="UINC01040940">
    <property type="protein sequence ID" value="SVB41515.1"/>
    <property type="molecule type" value="Genomic_DNA"/>
</dbReference>
<reference evidence="1" key="1">
    <citation type="submission" date="2018-05" db="EMBL/GenBank/DDBJ databases">
        <authorList>
            <person name="Lanie J.A."/>
            <person name="Ng W.-L."/>
            <person name="Kazmierczak K.M."/>
            <person name="Andrzejewski T.M."/>
            <person name="Davidsen T.M."/>
            <person name="Wayne K.J."/>
            <person name="Tettelin H."/>
            <person name="Glass J.I."/>
            <person name="Rusch D."/>
            <person name="Podicherti R."/>
            <person name="Tsui H.-C.T."/>
            <person name="Winkler M.E."/>
        </authorList>
    </citation>
    <scope>NUCLEOTIDE SEQUENCE</scope>
</reference>
<evidence type="ECO:0008006" key="2">
    <source>
        <dbReference type="Google" id="ProtNLM"/>
    </source>
</evidence>
<dbReference type="Gene3D" id="2.60.120.620">
    <property type="entry name" value="q2cbj1_9rhob like domain"/>
    <property type="match status" value="1"/>
</dbReference>
<sequence length="201" mass="23742">MKNYQIYKLFPTPVFHFKLENYQELNIELESYILDLKKKDKDGQRKSNYGGWHSPFFDQKNDNTPKKFSVIIQNFLKKIFTDEMGWEYNPDKIKITVMWSIINKKGSFNIQHNHPNAYLSAVYYVKVPKNSGDIKFFDPKVQKNIRYPKIKNYTDTSAVITEITPKEGDLLIFPAYLYHSVGENLSEHDRIIVSFNVDIEN</sequence>
<organism evidence="1">
    <name type="scientific">marine metagenome</name>
    <dbReference type="NCBI Taxonomy" id="408172"/>
    <lineage>
        <taxon>unclassified sequences</taxon>
        <taxon>metagenomes</taxon>
        <taxon>ecological metagenomes</taxon>
    </lineage>
</organism>
<name>A0A382DTC8_9ZZZZ</name>
<dbReference type="Pfam" id="PF13759">
    <property type="entry name" value="2OG-FeII_Oxy_5"/>
    <property type="match status" value="1"/>
</dbReference>
<dbReference type="AlphaFoldDB" id="A0A382DTC8"/>
<gene>
    <name evidence="1" type="ORF">METZ01_LOCUS194369</name>
</gene>